<reference key="1">
    <citation type="submission" date="2017-08" db="EMBL/GenBank/DDBJ databases">
        <title>A dynamic microbial community with high functional redundancy inhabits the cold, oxic subseafloor aquifer.</title>
        <authorList>
            <person name="Tully B.J."/>
            <person name="Wheat C.G."/>
            <person name="Glazer B.T."/>
            <person name="Huber J.A."/>
        </authorList>
    </citation>
    <scope>NUCLEOTIDE SEQUENCE [LARGE SCALE GENOMIC DNA]</scope>
</reference>
<dbReference type="PANTHER" id="PTHR30308:SF2">
    <property type="entry name" value="SSRA-BINDING PROTEIN"/>
    <property type="match status" value="1"/>
</dbReference>
<keyword evidence="2 3" id="KW-0694">RNA-binding</keyword>
<dbReference type="SUPFAM" id="SSF74982">
    <property type="entry name" value="Small protein B (SmpB)"/>
    <property type="match status" value="1"/>
</dbReference>
<dbReference type="InterPro" id="IPR000037">
    <property type="entry name" value="SsrA-bd_prot"/>
</dbReference>
<sequence length="164" mass="18953">MAKKKKDKGKDYITGAKTVAENRKARYNYEVLETVEAGIMLLGSEVKSLRHGGSNIAESYASIEGNELFLINSHIAEYTRANRENHQLRRHRKLLLKRKEIDKMRAKIQQDGITVVPLKMYFNERGMVKLLLGLGKGKKNHDKRQSEKSKDWARDKARLMRDRG</sequence>
<evidence type="ECO:0000313" key="5">
    <source>
        <dbReference type="EMBL" id="PCI97319.1"/>
    </source>
</evidence>
<dbReference type="GO" id="GO:0003723">
    <property type="term" value="F:RNA binding"/>
    <property type="evidence" value="ECO:0007669"/>
    <property type="project" value="UniProtKB-UniRule"/>
</dbReference>
<dbReference type="PANTHER" id="PTHR30308">
    <property type="entry name" value="TMRNA-BINDING COMPONENT OF TRANS-TRANSLATION TAGGING COMPLEX"/>
    <property type="match status" value="1"/>
</dbReference>
<dbReference type="GO" id="GO:0070929">
    <property type="term" value="P:trans-translation"/>
    <property type="evidence" value="ECO:0007669"/>
    <property type="project" value="UniProtKB-UniRule"/>
</dbReference>
<dbReference type="Pfam" id="PF01668">
    <property type="entry name" value="SmpB"/>
    <property type="match status" value="1"/>
</dbReference>
<keyword evidence="1 3" id="KW-0963">Cytoplasm</keyword>
<dbReference type="InterPro" id="IPR020081">
    <property type="entry name" value="SsrA-bd_prot_CS"/>
</dbReference>
<dbReference type="NCBIfam" id="TIGR00086">
    <property type="entry name" value="smpB"/>
    <property type="match status" value="1"/>
</dbReference>
<evidence type="ECO:0000256" key="2">
    <source>
        <dbReference type="ARBA" id="ARBA00022884"/>
    </source>
</evidence>
<comment type="subcellular location">
    <subcellularLocation>
        <location evidence="3">Cytoplasm</location>
    </subcellularLocation>
    <text evidence="3">The tmRNA-SmpB complex associates with stalled 70S ribosomes.</text>
</comment>
<dbReference type="EMBL" id="NVUS01000031">
    <property type="protein sequence ID" value="PCI97319.1"/>
    <property type="molecule type" value="Genomic_DNA"/>
</dbReference>
<feature type="region of interest" description="Disordered" evidence="4">
    <location>
        <begin position="137"/>
        <end position="164"/>
    </location>
</feature>
<comment type="function">
    <text evidence="3">Required for rescue of stalled ribosomes mediated by trans-translation. Binds to transfer-messenger RNA (tmRNA), required for stable association of tmRNA with ribosomes. tmRNA and SmpB together mimic tRNA shape, replacing the anticodon stem-loop with SmpB. tmRNA is encoded by the ssrA gene; the 2 termini fold to resemble tRNA(Ala) and it encodes a 'tag peptide', a short internal open reading frame. During trans-translation Ala-aminoacylated tmRNA acts like a tRNA, entering the A-site of stalled ribosomes, displacing the stalled mRNA. The ribosome then switches to translate the ORF on the tmRNA; the nascent peptide is terminated with the 'tag peptide' encoded by the tmRNA and targeted for degradation. The ribosome is freed to recommence translation, which seems to be the essential function of trans-translation.</text>
</comment>
<organism evidence="5">
    <name type="scientific">OCS116 cluster bacterium</name>
    <dbReference type="NCBI Taxonomy" id="2030921"/>
    <lineage>
        <taxon>Bacteria</taxon>
        <taxon>Pseudomonadati</taxon>
        <taxon>Pseudomonadota</taxon>
        <taxon>Alphaproteobacteria</taxon>
        <taxon>OCS116 cluster</taxon>
    </lineage>
</organism>
<dbReference type="CDD" id="cd09294">
    <property type="entry name" value="SmpB"/>
    <property type="match status" value="1"/>
</dbReference>
<name>A0A2A4YS29_9PROT</name>
<accession>A0A2A4YS29</accession>
<reference evidence="5" key="2">
    <citation type="journal article" date="2018" name="ISME J.">
        <title>A dynamic microbial community with high functional redundancy inhabits the cold, oxic subseafloor aquifer.</title>
        <authorList>
            <person name="Tully B.J."/>
            <person name="Wheat C.G."/>
            <person name="Glazer B.T."/>
            <person name="Huber J.A."/>
        </authorList>
    </citation>
    <scope>NUCLEOTIDE SEQUENCE</scope>
    <source>
        <strain evidence="5">NORP83</strain>
    </source>
</reference>
<evidence type="ECO:0000256" key="3">
    <source>
        <dbReference type="HAMAP-Rule" id="MF_00023"/>
    </source>
</evidence>
<dbReference type="GO" id="GO:0005829">
    <property type="term" value="C:cytosol"/>
    <property type="evidence" value="ECO:0007669"/>
    <property type="project" value="TreeGrafter"/>
</dbReference>
<dbReference type="PROSITE" id="PS01317">
    <property type="entry name" value="SSRP"/>
    <property type="match status" value="1"/>
</dbReference>
<evidence type="ECO:0000256" key="1">
    <source>
        <dbReference type="ARBA" id="ARBA00022490"/>
    </source>
</evidence>
<dbReference type="AlphaFoldDB" id="A0A2A4YS29"/>
<dbReference type="Gene3D" id="2.40.280.10">
    <property type="match status" value="1"/>
</dbReference>
<feature type="compositionally biased region" description="Basic and acidic residues" evidence="4">
    <location>
        <begin position="143"/>
        <end position="164"/>
    </location>
</feature>
<dbReference type="InterPro" id="IPR023620">
    <property type="entry name" value="SmpB"/>
</dbReference>
<comment type="similarity">
    <text evidence="3">Belongs to the SmpB family.</text>
</comment>
<protein>
    <recommendedName>
        <fullName evidence="3">SsrA-binding protein</fullName>
    </recommendedName>
    <alternativeName>
        <fullName evidence="3">Small protein B</fullName>
    </alternativeName>
</protein>
<evidence type="ECO:0000256" key="4">
    <source>
        <dbReference type="SAM" id="MobiDB-lite"/>
    </source>
</evidence>
<dbReference type="HAMAP" id="MF_00023">
    <property type="entry name" value="SmpB"/>
    <property type="match status" value="1"/>
</dbReference>
<proteinExistence type="inferred from homology"/>
<gene>
    <name evidence="3" type="primary">smpB</name>
    <name evidence="5" type="ORF">COB13_16020</name>
</gene>
<dbReference type="GO" id="GO:0070930">
    <property type="term" value="P:trans-translation-dependent protein tagging"/>
    <property type="evidence" value="ECO:0007669"/>
    <property type="project" value="TreeGrafter"/>
</dbReference>
<dbReference type="NCBIfam" id="NF003843">
    <property type="entry name" value="PRK05422.1"/>
    <property type="match status" value="1"/>
</dbReference>
<comment type="caution">
    <text evidence="5">The sequence shown here is derived from an EMBL/GenBank/DDBJ whole genome shotgun (WGS) entry which is preliminary data.</text>
</comment>